<dbReference type="AlphaFoldDB" id="A0A8J3AN64"/>
<evidence type="ECO:0000313" key="3">
    <source>
        <dbReference type="Proteomes" id="UP000626244"/>
    </source>
</evidence>
<evidence type="ECO:0000313" key="2">
    <source>
        <dbReference type="EMBL" id="GGI17623.1"/>
    </source>
</evidence>
<dbReference type="InterPro" id="IPR001387">
    <property type="entry name" value="Cro/C1-type_HTH"/>
</dbReference>
<gene>
    <name evidence="2" type="ORF">GCM10007380_38870</name>
</gene>
<dbReference type="Gene3D" id="1.25.40.1000">
    <property type="match status" value="1"/>
</dbReference>
<dbReference type="InterPro" id="IPR011990">
    <property type="entry name" value="TPR-like_helical_dom_sf"/>
</dbReference>
<keyword evidence="3" id="KW-1185">Reference proteome</keyword>
<dbReference type="SUPFAM" id="SSF81901">
    <property type="entry name" value="HCP-like"/>
    <property type="match status" value="1"/>
</dbReference>
<dbReference type="Gene3D" id="1.10.260.40">
    <property type="entry name" value="lambda repressor-like DNA-binding domains"/>
    <property type="match status" value="1"/>
</dbReference>
<dbReference type="SMART" id="SM00530">
    <property type="entry name" value="HTH_XRE"/>
    <property type="match status" value="1"/>
</dbReference>
<dbReference type="CDD" id="cd00093">
    <property type="entry name" value="HTH_XRE"/>
    <property type="match status" value="1"/>
</dbReference>
<dbReference type="SUPFAM" id="SSF47413">
    <property type="entry name" value="lambda repressor-like DNA-binding domains"/>
    <property type="match status" value="1"/>
</dbReference>
<evidence type="ECO:0000259" key="1">
    <source>
        <dbReference type="PROSITE" id="PS50943"/>
    </source>
</evidence>
<dbReference type="EMBL" id="BMHB01000003">
    <property type="protein sequence ID" value="GGI17623.1"/>
    <property type="molecule type" value="Genomic_DNA"/>
</dbReference>
<dbReference type="Proteomes" id="UP000626244">
    <property type="component" value="Unassembled WGS sequence"/>
</dbReference>
<dbReference type="Gene3D" id="1.25.40.10">
    <property type="entry name" value="Tetratricopeptide repeat domain"/>
    <property type="match status" value="1"/>
</dbReference>
<dbReference type="Pfam" id="PF01381">
    <property type="entry name" value="HTH_3"/>
    <property type="match status" value="1"/>
</dbReference>
<protein>
    <recommendedName>
        <fullName evidence="1">HTH cro/C1-type domain-containing protein</fullName>
    </recommendedName>
</protein>
<comment type="caution">
    <text evidence="2">The sequence shown here is derived from an EMBL/GenBank/DDBJ whole genome shotgun (WGS) entry which is preliminary data.</text>
</comment>
<proteinExistence type="predicted"/>
<accession>A0A8J3AN64</accession>
<dbReference type="PROSITE" id="PS50943">
    <property type="entry name" value="HTH_CROC1"/>
    <property type="match status" value="1"/>
</dbReference>
<feature type="domain" description="HTH cro/C1-type" evidence="1">
    <location>
        <begin position="8"/>
        <end position="62"/>
    </location>
</feature>
<dbReference type="GO" id="GO:0003677">
    <property type="term" value="F:DNA binding"/>
    <property type="evidence" value="ECO:0007669"/>
    <property type="project" value="InterPro"/>
</dbReference>
<sequence length="409" mass="49003">MMYEGKIIKFYREKFQMTQEQLGKGICSGTHISKIERLQTEYAPEIITLLAERLDINIDSEILKLKNIKKRLEQWKDVIIKELFEEMDLIHNELEQEDLIQISNYIHLYQLLRARYLLMHHAIDESYQIITDIQKNEQKLSSYESSLLKHVLGIYYLAKHENLKAIQVLKSIQESEYNNKEYYYHLAAAYHSLELPVMSYFYAEKALQFFKEQNNYLRAIDTEMLMLIQIKDDENFNETIKGFESLIQSCDLCSSPERKARVCHNLAYEYFRRKKYDLSSKYYFQSMTLKDPDSSKYLLSLEGYIRSSFYGNLLSQNELLHLVEEGLEKAVHKNEILYIHLFNLQILLIENKEHEYHQYLKMEALPMFEQFGFMYLIQRSKRELFNYYSKMNLNNEALQLAQLLINVEQ</sequence>
<reference evidence="3" key="1">
    <citation type="journal article" date="2019" name="Int. J. Syst. Evol. Microbiol.">
        <title>The Global Catalogue of Microorganisms (GCM) 10K type strain sequencing project: providing services to taxonomists for standard genome sequencing and annotation.</title>
        <authorList>
            <consortium name="The Broad Institute Genomics Platform"/>
            <consortium name="The Broad Institute Genome Sequencing Center for Infectious Disease"/>
            <person name="Wu L."/>
            <person name="Ma J."/>
        </authorList>
    </citation>
    <scope>NUCLEOTIDE SEQUENCE [LARGE SCALE GENOMIC DNA]</scope>
    <source>
        <strain evidence="3">CGMCC 1.14993</strain>
    </source>
</reference>
<dbReference type="InterPro" id="IPR010982">
    <property type="entry name" value="Lambda_DNA-bd_dom_sf"/>
</dbReference>
<organism evidence="2 3">
    <name type="scientific">Gottfriedia solisilvae</name>
    <dbReference type="NCBI Taxonomy" id="1516104"/>
    <lineage>
        <taxon>Bacteria</taxon>
        <taxon>Bacillati</taxon>
        <taxon>Bacillota</taxon>
        <taxon>Bacilli</taxon>
        <taxon>Bacillales</taxon>
        <taxon>Bacillaceae</taxon>
        <taxon>Gottfriedia</taxon>
    </lineage>
</organism>
<name>A0A8J3AN64_9BACI</name>